<dbReference type="RefSeq" id="WP_306691504.1">
    <property type="nucleotide sequence ID" value="NZ_CP121271.1"/>
</dbReference>
<dbReference type="Pfam" id="PF25148">
    <property type="entry name" value="DUF7824"/>
    <property type="match status" value="1"/>
</dbReference>
<evidence type="ECO:0000313" key="4">
    <source>
        <dbReference type="Proteomes" id="UP001231701"/>
    </source>
</evidence>
<dbReference type="InterPro" id="IPR056726">
    <property type="entry name" value="DUF7824"/>
</dbReference>
<dbReference type="EMBL" id="CP121271">
    <property type="protein sequence ID" value="WMC84384.1"/>
    <property type="molecule type" value="Genomic_DNA"/>
</dbReference>
<evidence type="ECO:0000256" key="1">
    <source>
        <dbReference type="SAM" id="MobiDB-lite"/>
    </source>
</evidence>
<dbReference type="AlphaFoldDB" id="A0AAX3ZCK2"/>
<evidence type="ECO:0000259" key="2">
    <source>
        <dbReference type="Pfam" id="PF25148"/>
    </source>
</evidence>
<proteinExistence type="predicted"/>
<organism evidence="3 4">
    <name type="scientific">Streptomyces rochei</name>
    <name type="common">Streptomyces parvullus</name>
    <dbReference type="NCBI Taxonomy" id="1928"/>
    <lineage>
        <taxon>Bacteria</taxon>
        <taxon>Bacillati</taxon>
        <taxon>Actinomycetota</taxon>
        <taxon>Actinomycetes</taxon>
        <taxon>Kitasatosporales</taxon>
        <taxon>Streptomycetaceae</taxon>
        <taxon>Streptomyces</taxon>
        <taxon>Streptomyces rochei group</taxon>
    </lineage>
</organism>
<feature type="domain" description="DUF7824" evidence="2">
    <location>
        <begin position="463"/>
        <end position="638"/>
    </location>
</feature>
<dbReference type="Proteomes" id="UP001231701">
    <property type="component" value="Chromosome"/>
</dbReference>
<evidence type="ECO:0000313" key="3">
    <source>
        <dbReference type="EMBL" id="WMC84384.1"/>
    </source>
</evidence>
<sequence>MALVEAGDVPGVLRALGELGTEQRAAQLPELDARYEELGFSGWLELTVEQRVALAGARLGCQPTSEAAARHLHHGGRYVPPNDAWMVDVVELFPVAWRTELVARLDEQVRERSGSQRLHLVVDHIVRTTGCPMPESDYFLSGWLSSHHRATSEGVLERLREDPMAPKLLPLVLERSSLPFTPQLLSALCAFAAEGTVDRAALVRRTFAIVADAHPTAALPYWQAVPLTGDEHARTAPERTALAEKLLTRLLGDGAPKTVTPVMTFLRALALTPAEQAPFLRDHVALLDLSSPVASYGQEVLRELDEAGLLEEDVLSEACERVLLRPEKKLVRAQLSWLDRVARREPARAGRISVCAALAFGHPDVSVQERALNLVARHLKNAGDPVRAQLRTAAAASLGPALAARAAQLLGAEAPGAEHDTGTGTDTGTERVTEAEVLPHLPGLRPVPGPVGTAVEVAQELAVVLADDDVVAFERALDGLVRQARLDRAALSRALEPVMRRAPGVHRDCGQSDLYDVAAAVRGDEPRRLYGRPHRRISHGEAISPPGKLLMARLVEALDVIESGAQPFLLALPTHVTGAVDAGVLVERVAELERARVEPAPVDLAQALLRVTLTSDESVLRAAGGLRSEAGRRLARWLREGGLPHQDSTPEKWPVADPTDAPPGLWDPVSRRPDQGVPLPPVAAAVCGTYERGRSPGGGYSLYDAYAAPYWVAQLPHHRDEVAAYAKSCVDGRMLALLAEAGGPAGYALHWQIACRLGEDRDSAVDALLVLAAQGQLDGRLLAGQLQALIRNRSSSPKRVVDALRAAAGTGAYATVWSVLEAALPALLRGTPVREAGAFLALAVECASRCAAEGPIPEVEVVAARTGSSQTVKHARLLRDVLR</sequence>
<reference evidence="3" key="1">
    <citation type="submission" date="2023-03" db="EMBL/GenBank/DDBJ databases">
        <title>Borrelidin-producing and root-colonizing Streptomyces rochei is a potent biopesticide for soil-borne oomycete-caused plant diseases.</title>
        <authorList>
            <person name="Zhou D."/>
            <person name="Wang X."/>
            <person name="Navarro-Munoz J.C."/>
            <person name="Li W."/>
            <person name="Li J."/>
            <person name="Jiu M."/>
            <person name="Deng S."/>
            <person name="Ye Y."/>
            <person name="Daly P."/>
            <person name="Wei L."/>
        </authorList>
    </citation>
    <scope>NUCLEOTIDE SEQUENCE</scope>
    <source>
        <strain evidence="3">JK1</strain>
    </source>
</reference>
<name>A0AAX3ZCK2_STRRO</name>
<gene>
    <name evidence="3" type="ORF">P7W03_01925</name>
</gene>
<feature type="region of interest" description="Disordered" evidence="1">
    <location>
        <begin position="643"/>
        <end position="662"/>
    </location>
</feature>
<dbReference type="GeneID" id="90940744"/>
<accession>A0AAX3ZCK2</accession>
<protein>
    <submittedName>
        <fullName evidence="3">DUF6493 family protein</fullName>
    </submittedName>
</protein>